<dbReference type="Proteomes" id="UP001476798">
    <property type="component" value="Unassembled WGS sequence"/>
</dbReference>
<gene>
    <name evidence="1" type="ORF">GOODEAATRI_025884</name>
</gene>
<dbReference type="EMBL" id="JAHRIO010033099">
    <property type="protein sequence ID" value="MEQ2169507.1"/>
    <property type="molecule type" value="Genomic_DNA"/>
</dbReference>
<name>A0ABV0NDM4_9TELE</name>
<sequence>MECFCLLLREKQYQTQTGLCKFETFLEVLGFQLASQWQIRGHCGPKLWAETLHCSGCENSAAALRLCLPLSKSECYALDFKTSRKRMRYPRITGYFAIMN</sequence>
<evidence type="ECO:0000313" key="2">
    <source>
        <dbReference type="Proteomes" id="UP001476798"/>
    </source>
</evidence>
<protein>
    <submittedName>
        <fullName evidence="1">Uncharacterized protein</fullName>
    </submittedName>
</protein>
<proteinExistence type="predicted"/>
<comment type="caution">
    <text evidence="1">The sequence shown here is derived from an EMBL/GenBank/DDBJ whole genome shotgun (WGS) entry which is preliminary data.</text>
</comment>
<accession>A0ABV0NDM4</accession>
<keyword evidence="2" id="KW-1185">Reference proteome</keyword>
<reference evidence="1 2" key="1">
    <citation type="submission" date="2021-06" db="EMBL/GenBank/DDBJ databases">
        <authorList>
            <person name="Palmer J.M."/>
        </authorList>
    </citation>
    <scope>NUCLEOTIDE SEQUENCE [LARGE SCALE GENOMIC DNA]</scope>
    <source>
        <strain evidence="1 2">GA_2019</strain>
        <tissue evidence="1">Muscle</tissue>
    </source>
</reference>
<organism evidence="1 2">
    <name type="scientific">Goodea atripinnis</name>
    <dbReference type="NCBI Taxonomy" id="208336"/>
    <lineage>
        <taxon>Eukaryota</taxon>
        <taxon>Metazoa</taxon>
        <taxon>Chordata</taxon>
        <taxon>Craniata</taxon>
        <taxon>Vertebrata</taxon>
        <taxon>Euteleostomi</taxon>
        <taxon>Actinopterygii</taxon>
        <taxon>Neopterygii</taxon>
        <taxon>Teleostei</taxon>
        <taxon>Neoteleostei</taxon>
        <taxon>Acanthomorphata</taxon>
        <taxon>Ovalentaria</taxon>
        <taxon>Atherinomorphae</taxon>
        <taxon>Cyprinodontiformes</taxon>
        <taxon>Goodeidae</taxon>
        <taxon>Goodea</taxon>
    </lineage>
</organism>
<evidence type="ECO:0000313" key="1">
    <source>
        <dbReference type="EMBL" id="MEQ2169507.1"/>
    </source>
</evidence>